<feature type="compositionally biased region" description="Basic and acidic residues" evidence="5">
    <location>
        <begin position="206"/>
        <end position="216"/>
    </location>
</feature>
<dbReference type="InterPro" id="IPR013324">
    <property type="entry name" value="RNA_pol_sigma_r3/r4-like"/>
</dbReference>
<dbReference type="NCBIfam" id="TIGR02937">
    <property type="entry name" value="sigma70-ECF"/>
    <property type="match status" value="1"/>
</dbReference>
<dbReference type="GO" id="GO:0003677">
    <property type="term" value="F:DNA binding"/>
    <property type="evidence" value="ECO:0007669"/>
    <property type="project" value="UniProtKB-KW"/>
</dbReference>
<dbReference type="CDD" id="cd06171">
    <property type="entry name" value="Sigma70_r4"/>
    <property type="match status" value="1"/>
</dbReference>
<reference evidence="7 8" key="1">
    <citation type="submission" date="2019-05" db="EMBL/GenBank/DDBJ databases">
        <title>We sequenced the genome of Paenibacillus hemerocallicola KCTC 33185 for further insight into its adaptation and study the phylogeny of Paenibacillus.</title>
        <authorList>
            <person name="Narsing Rao M.P."/>
        </authorList>
    </citation>
    <scope>NUCLEOTIDE SEQUENCE [LARGE SCALE GENOMIC DNA]</scope>
    <source>
        <strain evidence="7 8">KCTC 33185</strain>
    </source>
</reference>
<dbReference type="EMBL" id="VDCQ01000011">
    <property type="protein sequence ID" value="TNJ66390.1"/>
    <property type="molecule type" value="Genomic_DNA"/>
</dbReference>
<dbReference type="InterPro" id="IPR036388">
    <property type="entry name" value="WH-like_DNA-bd_sf"/>
</dbReference>
<protein>
    <submittedName>
        <fullName evidence="7">Sigma-70 family RNA polymerase sigma factor</fullName>
    </submittedName>
</protein>
<dbReference type="PANTHER" id="PTHR43133:SF8">
    <property type="entry name" value="RNA POLYMERASE SIGMA FACTOR HI_1459-RELATED"/>
    <property type="match status" value="1"/>
</dbReference>
<dbReference type="OrthoDB" id="2594372at2"/>
<evidence type="ECO:0000256" key="2">
    <source>
        <dbReference type="ARBA" id="ARBA00023082"/>
    </source>
</evidence>
<dbReference type="InterPro" id="IPR039425">
    <property type="entry name" value="RNA_pol_sigma-70-like"/>
</dbReference>
<feature type="region of interest" description="Disordered" evidence="5">
    <location>
        <begin position="198"/>
        <end position="223"/>
    </location>
</feature>
<accession>A0A5C4TCY1</accession>
<comment type="caution">
    <text evidence="7">The sequence shown here is derived from an EMBL/GenBank/DDBJ whole genome shotgun (WGS) entry which is preliminary data.</text>
</comment>
<keyword evidence="4" id="KW-0804">Transcription</keyword>
<dbReference type="GO" id="GO:0006352">
    <property type="term" value="P:DNA-templated transcription initiation"/>
    <property type="evidence" value="ECO:0007669"/>
    <property type="project" value="InterPro"/>
</dbReference>
<evidence type="ECO:0000256" key="3">
    <source>
        <dbReference type="ARBA" id="ARBA00023125"/>
    </source>
</evidence>
<keyword evidence="8" id="KW-1185">Reference proteome</keyword>
<keyword evidence="1" id="KW-0805">Transcription regulation</keyword>
<dbReference type="InterPro" id="IPR013249">
    <property type="entry name" value="RNA_pol_sigma70_r4_t2"/>
</dbReference>
<dbReference type="GO" id="GO:0016987">
    <property type="term" value="F:sigma factor activity"/>
    <property type="evidence" value="ECO:0007669"/>
    <property type="project" value="UniProtKB-KW"/>
</dbReference>
<dbReference type="AlphaFoldDB" id="A0A5C4TCY1"/>
<dbReference type="Gene3D" id="1.10.10.10">
    <property type="entry name" value="Winged helix-like DNA-binding domain superfamily/Winged helix DNA-binding domain"/>
    <property type="match status" value="1"/>
</dbReference>
<keyword evidence="3" id="KW-0238">DNA-binding</keyword>
<evidence type="ECO:0000259" key="6">
    <source>
        <dbReference type="Pfam" id="PF08281"/>
    </source>
</evidence>
<gene>
    <name evidence="7" type="ORF">FE784_10455</name>
</gene>
<organism evidence="7 8">
    <name type="scientific">Paenibacillus hemerocallicola</name>
    <dbReference type="NCBI Taxonomy" id="1172614"/>
    <lineage>
        <taxon>Bacteria</taxon>
        <taxon>Bacillati</taxon>
        <taxon>Bacillota</taxon>
        <taxon>Bacilli</taxon>
        <taxon>Bacillales</taxon>
        <taxon>Paenibacillaceae</taxon>
        <taxon>Paenibacillus</taxon>
    </lineage>
</organism>
<evidence type="ECO:0000313" key="8">
    <source>
        <dbReference type="Proteomes" id="UP000307943"/>
    </source>
</evidence>
<proteinExistence type="predicted"/>
<name>A0A5C4TCY1_9BACL</name>
<evidence type="ECO:0000313" key="7">
    <source>
        <dbReference type="EMBL" id="TNJ66390.1"/>
    </source>
</evidence>
<evidence type="ECO:0000256" key="4">
    <source>
        <dbReference type="ARBA" id="ARBA00023163"/>
    </source>
</evidence>
<evidence type="ECO:0000256" key="1">
    <source>
        <dbReference type="ARBA" id="ARBA00023015"/>
    </source>
</evidence>
<dbReference type="InterPro" id="IPR014284">
    <property type="entry name" value="RNA_pol_sigma-70_dom"/>
</dbReference>
<keyword evidence="2" id="KW-0731">Sigma factor</keyword>
<dbReference type="PANTHER" id="PTHR43133">
    <property type="entry name" value="RNA POLYMERASE ECF-TYPE SIGMA FACTO"/>
    <property type="match status" value="1"/>
</dbReference>
<feature type="compositionally biased region" description="Basic and acidic residues" evidence="5">
    <location>
        <begin position="275"/>
        <end position="318"/>
    </location>
</feature>
<dbReference type="Proteomes" id="UP000307943">
    <property type="component" value="Unassembled WGS sequence"/>
</dbReference>
<feature type="domain" description="RNA polymerase sigma factor 70 region 4 type 2" evidence="6">
    <location>
        <begin position="129"/>
        <end position="181"/>
    </location>
</feature>
<dbReference type="SUPFAM" id="SSF88659">
    <property type="entry name" value="Sigma3 and sigma4 domains of RNA polymerase sigma factors"/>
    <property type="match status" value="1"/>
</dbReference>
<dbReference type="Pfam" id="PF08281">
    <property type="entry name" value="Sigma70_r4_2"/>
    <property type="match status" value="1"/>
</dbReference>
<sequence length="318" mass="37333">MRHIDFDDLLESIRQQRYENESMKHFRTMWLPRAVLRIAKQEADRIGRRLKFGDYEEIADRAFEIVLRKSPRDKEGEAYRAWICQTIAYVSKNKLRRKYPIPIDMTMVEALLNKMKGDVRSGLNEVQLEKIEEAVQRLPHNQRKAIILRYWRGYSSKETAVHLNCSGNQVDQWVYRARKTLAETLASYFPQYDLSVRTAEDETAESDARNDKEKGCRNPQPPTILERVGLYGSPKRHGKTYAPDRIEPPHAPLCTLESPPPYSVLKSQRPFFGTYRERQQPEKPLKERARRESPIQRSEKVGERYDNGRKDALVRSIL</sequence>
<feature type="region of interest" description="Disordered" evidence="5">
    <location>
        <begin position="273"/>
        <end position="318"/>
    </location>
</feature>
<evidence type="ECO:0000256" key="5">
    <source>
        <dbReference type="SAM" id="MobiDB-lite"/>
    </source>
</evidence>